<feature type="compositionally biased region" description="Low complexity" evidence="1">
    <location>
        <begin position="180"/>
        <end position="191"/>
    </location>
</feature>
<feature type="compositionally biased region" description="Low complexity" evidence="1">
    <location>
        <begin position="737"/>
        <end position="751"/>
    </location>
</feature>
<gene>
    <name evidence="2" type="ORF">GPECTOR_34g759</name>
</gene>
<feature type="region of interest" description="Disordered" evidence="1">
    <location>
        <begin position="1"/>
        <end position="201"/>
    </location>
</feature>
<feature type="region of interest" description="Disordered" evidence="1">
    <location>
        <begin position="502"/>
        <end position="532"/>
    </location>
</feature>
<feature type="region of interest" description="Disordered" evidence="1">
    <location>
        <begin position="546"/>
        <end position="758"/>
    </location>
</feature>
<feature type="compositionally biased region" description="Gly residues" evidence="1">
    <location>
        <begin position="502"/>
        <end position="511"/>
    </location>
</feature>
<sequence>MAELAATRPLSARSSAWGPAGAGPGGGEPGAVPSGPANFNTLSSAARLLYYGSAKPRQPRGGGSPRGRPASAPASKQGGTMHRTLPTAAPGSVVGGSLLSAAGGSASRRPASALSASTSALPSRSAATSAASAAASAHSGSHAFATRRRPASAYPALSTSAASTAGRSSPDQRGGGDGGMSESSSASPRAAGGAGGSAVGGVRYLGVAHPEAPRSLARRGSGPSNGILLRDPVGPQLAAPRRAFMPQQTVRSDVGTSFRSVAPQHQPQLQPYGAGGDEGTGGREDVAALAADAEAGAGAASPHGSGSRPSEEEVANLARMRHGALASARKALWEQIADSAGLEPEHLLGGRSGGDGDGVSSEEIAGGDGGGGGGGASSRGAILAAASLGVAPAVVAAPAHGTIAAVLMARQRSAGQAAATAGQAAVATAAASPLPNPFAVARGGSHTALAEQPSLAGAAAATAAAATGSGLLRSALSADAVPSLASQVLLSSQLSSGAGTFSGSGGGGTAGGAAATAAGAAQPRSRSRSTSLGTAVRLCANPSLQASLGVPQPQGQLSSLPPPPTQQLQQQQAEEAAAEAASDEAAQGQGDAAAYSGPKRVQWGSAVRAPRQAGSEPQRERHSAAATPPPPQQSPFGSSFGVAEAALRSAAGAHLRPPRYPSAGGSGSPPARSSLLVDSARGRSGEEGEERGPAGPVGDGPGGTGAVAAGPESQSPHQASTEQATAPDAGAAGGGAASSAGGEVVLSQSLPSPSPSPRDAEYYHLAARVESREDVQGWLFNVYVTDITPGSSVARRCCIASCTTADELGQLLVPQPSSRQLSAGGDTGPPPPSEAPSLMATAQREQPPAPDALALAARRHPGRRRPQVLVSEQAGVKLGPVISPADLLPWVARPEQLQGHWLRLEAFAIAPMAEKVLDTMAHMGDPGLEQPPEKHQPKLSRLQVVETRGSPAASVGGGAGGGRGGGAAGGGAGSGEIGAIAAAALLGLRPAGKAGAPFVRASGQGLGLGPTGGAAAGGGSVWGRRRS</sequence>
<proteinExistence type="predicted"/>
<comment type="caution">
    <text evidence="2">The sequence shown here is derived from an EMBL/GenBank/DDBJ whole genome shotgun (WGS) entry which is preliminary data.</text>
</comment>
<evidence type="ECO:0000256" key="1">
    <source>
        <dbReference type="SAM" id="MobiDB-lite"/>
    </source>
</evidence>
<feature type="region of interest" description="Disordered" evidence="1">
    <location>
        <begin position="817"/>
        <end position="848"/>
    </location>
</feature>
<feature type="region of interest" description="Disordered" evidence="1">
    <location>
        <begin position="947"/>
        <end position="971"/>
    </location>
</feature>
<feature type="compositionally biased region" description="Polar residues" evidence="1">
    <location>
        <begin position="258"/>
        <end position="269"/>
    </location>
</feature>
<feature type="compositionally biased region" description="Low complexity" evidence="1">
    <location>
        <begin position="66"/>
        <end position="75"/>
    </location>
</feature>
<feature type="compositionally biased region" description="Gly residues" evidence="1">
    <location>
        <begin position="366"/>
        <end position="376"/>
    </location>
</feature>
<accession>A0A150GE24</accession>
<feature type="compositionally biased region" description="Basic and acidic residues" evidence="1">
    <location>
        <begin position="680"/>
        <end position="692"/>
    </location>
</feature>
<organism evidence="2 3">
    <name type="scientific">Gonium pectorale</name>
    <name type="common">Green alga</name>
    <dbReference type="NCBI Taxonomy" id="33097"/>
    <lineage>
        <taxon>Eukaryota</taxon>
        <taxon>Viridiplantae</taxon>
        <taxon>Chlorophyta</taxon>
        <taxon>core chlorophytes</taxon>
        <taxon>Chlorophyceae</taxon>
        <taxon>CS clade</taxon>
        <taxon>Chlamydomonadales</taxon>
        <taxon>Volvocaceae</taxon>
        <taxon>Gonium</taxon>
    </lineage>
</organism>
<feature type="compositionally biased region" description="Gly residues" evidence="1">
    <location>
        <begin position="1004"/>
        <end position="1021"/>
    </location>
</feature>
<evidence type="ECO:0000313" key="3">
    <source>
        <dbReference type="Proteomes" id="UP000075714"/>
    </source>
</evidence>
<dbReference type="AlphaFoldDB" id="A0A150GE24"/>
<reference evidence="3" key="1">
    <citation type="journal article" date="2016" name="Nat. Commun.">
        <title>The Gonium pectorale genome demonstrates co-option of cell cycle regulation during the evolution of multicellularity.</title>
        <authorList>
            <person name="Hanschen E.R."/>
            <person name="Marriage T.N."/>
            <person name="Ferris P.J."/>
            <person name="Hamaji T."/>
            <person name="Toyoda A."/>
            <person name="Fujiyama A."/>
            <person name="Neme R."/>
            <person name="Noguchi H."/>
            <person name="Minakuchi Y."/>
            <person name="Suzuki M."/>
            <person name="Kawai-Toyooka H."/>
            <person name="Smith D.R."/>
            <person name="Sparks H."/>
            <person name="Anderson J."/>
            <person name="Bakaric R."/>
            <person name="Luria V."/>
            <person name="Karger A."/>
            <person name="Kirschner M.W."/>
            <person name="Durand P.M."/>
            <person name="Michod R.E."/>
            <person name="Nozaki H."/>
            <person name="Olson B.J."/>
        </authorList>
    </citation>
    <scope>NUCLEOTIDE SEQUENCE [LARGE SCALE GENOMIC DNA]</scope>
    <source>
        <strain evidence="3">NIES-2863</strain>
    </source>
</reference>
<feature type="region of interest" description="Disordered" evidence="1">
    <location>
        <begin position="258"/>
        <end position="315"/>
    </location>
</feature>
<feature type="region of interest" description="Disordered" evidence="1">
    <location>
        <begin position="344"/>
        <end position="376"/>
    </location>
</feature>
<feature type="compositionally biased region" description="Gly residues" evidence="1">
    <location>
        <begin position="20"/>
        <end position="29"/>
    </location>
</feature>
<protein>
    <submittedName>
        <fullName evidence="2">Uncharacterized protein</fullName>
    </submittedName>
</protein>
<feature type="compositionally biased region" description="Gly residues" evidence="1">
    <location>
        <begin position="695"/>
        <end position="705"/>
    </location>
</feature>
<feature type="region of interest" description="Disordered" evidence="1">
    <location>
        <begin position="1003"/>
        <end position="1027"/>
    </location>
</feature>
<evidence type="ECO:0000313" key="2">
    <source>
        <dbReference type="EMBL" id="KXZ47600.1"/>
    </source>
</evidence>
<feature type="compositionally biased region" description="Low complexity" evidence="1">
    <location>
        <begin position="89"/>
        <end position="143"/>
    </location>
</feature>
<feature type="compositionally biased region" description="Low complexity" evidence="1">
    <location>
        <begin position="151"/>
        <end position="172"/>
    </location>
</feature>
<feature type="region of interest" description="Disordered" evidence="1">
    <location>
        <begin position="213"/>
        <end position="240"/>
    </location>
</feature>
<dbReference type="OrthoDB" id="552515at2759"/>
<feature type="compositionally biased region" description="Low complexity" evidence="1">
    <location>
        <begin position="287"/>
        <end position="307"/>
    </location>
</feature>
<dbReference type="Proteomes" id="UP000075714">
    <property type="component" value="Unassembled WGS sequence"/>
</dbReference>
<feature type="compositionally biased region" description="Gly residues" evidence="1">
    <location>
        <begin position="955"/>
        <end position="971"/>
    </location>
</feature>
<feature type="compositionally biased region" description="Low complexity" evidence="1">
    <location>
        <begin position="512"/>
        <end position="521"/>
    </location>
</feature>
<feature type="compositionally biased region" description="Polar residues" evidence="1">
    <location>
        <begin position="712"/>
        <end position="724"/>
    </location>
</feature>
<feature type="compositionally biased region" description="Low complexity" evidence="1">
    <location>
        <begin position="566"/>
        <end position="594"/>
    </location>
</feature>
<dbReference type="EMBL" id="LSYV01000035">
    <property type="protein sequence ID" value="KXZ47600.1"/>
    <property type="molecule type" value="Genomic_DNA"/>
</dbReference>
<name>A0A150GE24_GONPE</name>
<keyword evidence="3" id="KW-1185">Reference proteome</keyword>